<evidence type="ECO:0000313" key="3">
    <source>
        <dbReference type="EMBL" id="MCC3299799.1"/>
    </source>
</evidence>
<keyword evidence="1" id="KW-0175">Coiled coil</keyword>
<reference evidence="3" key="1">
    <citation type="submission" date="2021-10" db="EMBL/GenBank/DDBJ databases">
        <title>Novel species in genus Arthrobacter.</title>
        <authorList>
            <person name="Liu Y."/>
        </authorList>
    </citation>
    <scope>NUCLEOTIDE SEQUENCE</scope>
    <source>
        <strain evidence="3">Zg-Y453</strain>
    </source>
</reference>
<feature type="region of interest" description="Disordered" evidence="2">
    <location>
        <begin position="1"/>
        <end position="20"/>
    </location>
</feature>
<comment type="caution">
    <text evidence="3">The sequence shown here is derived from an EMBL/GenBank/DDBJ whole genome shotgun (WGS) entry which is preliminary data.</text>
</comment>
<accession>A0A9X1MGS4</accession>
<protein>
    <submittedName>
        <fullName evidence="3">Uncharacterized protein</fullName>
    </submittedName>
</protein>
<dbReference type="EMBL" id="JAJFZV010000020">
    <property type="protein sequence ID" value="MCC3299799.1"/>
    <property type="molecule type" value="Genomic_DNA"/>
</dbReference>
<feature type="coiled-coil region" evidence="1">
    <location>
        <begin position="232"/>
        <end position="289"/>
    </location>
</feature>
<keyword evidence="4" id="KW-1185">Reference proteome</keyword>
<name>A0A9X1MGS4_9MICC</name>
<organism evidence="3 4">
    <name type="scientific">Arthrobacter caoxuetaonis</name>
    <dbReference type="NCBI Taxonomy" id="2886935"/>
    <lineage>
        <taxon>Bacteria</taxon>
        <taxon>Bacillati</taxon>
        <taxon>Actinomycetota</taxon>
        <taxon>Actinomycetes</taxon>
        <taxon>Micrococcales</taxon>
        <taxon>Micrococcaceae</taxon>
        <taxon>Arthrobacter</taxon>
    </lineage>
</organism>
<evidence type="ECO:0000313" key="4">
    <source>
        <dbReference type="Proteomes" id="UP001139158"/>
    </source>
</evidence>
<dbReference type="Proteomes" id="UP001139158">
    <property type="component" value="Unassembled WGS sequence"/>
</dbReference>
<evidence type="ECO:0000256" key="1">
    <source>
        <dbReference type="SAM" id="Coils"/>
    </source>
</evidence>
<dbReference type="AlphaFoldDB" id="A0A9X1MGS4"/>
<dbReference type="RefSeq" id="WP_227897813.1">
    <property type="nucleotide sequence ID" value="NZ_CP099467.1"/>
</dbReference>
<proteinExistence type="predicted"/>
<gene>
    <name evidence="3" type="ORF">LJ757_18735</name>
</gene>
<sequence>MSNVIDFRNRQPQGIPAGGQFAATAHGEASGVSLGRHAEPARKIPEKLLMGAVPDPKAAENLQWQVQMASDYGNPEHYLENFAAAVPNLPRGEAEELFFMALDSQDGEGVKGFCETAAERNTQLHPGGTVSPGYIPPNSKIEPGYQQGILQTGEKYTGYRDAAYVAKDIRADLKAATAGNYLPKDLTYSVRIDKFSGGQSIDVTVQGLADADRLDPDSYDLVYRRYDERPEAKELRKRVEEITNAYNRSDTDAQSDYFNVSYYSHVRLEDDRSREYREAEAEKRRLKRQLAKSA</sequence>
<evidence type="ECO:0000256" key="2">
    <source>
        <dbReference type="SAM" id="MobiDB-lite"/>
    </source>
</evidence>